<evidence type="ECO:0000256" key="1">
    <source>
        <dbReference type="SAM" id="Phobius"/>
    </source>
</evidence>
<sequence>MKYFKNTNDKMGFTLLLAVLITSIILGISVGISVFVIRELLISSTGRESQKAFFAADSGVECALYWDFKQNAFATSSTRVISCAGSSPTVGGASGISEFDLTFTNGACTHVKVDKTVPSSTTIDSAGHNTCNLSDPNRVERTLRVSY</sequence>
<protein>
    <recommendedName>
        <fullName evidence="4">Type 4 fimbrial biogenesis protein PilX N-terminal domain-containing protein</fullName>
    </recommendedName>
</protein>
<dbReference type="Proteomes" id="UP000231371">
    <property type="component" value="Unassembled WGS sequence"/>
</dbReference>
<dbReference type="EMBL" id="PCVI01000033">
    <property type="protein sequence ID" value="PIQ70136.1"/>
    <property type="molecule type" value="Genomic_DNA"/>
</dbReference>
<name>A0A2H0KFW3_9BACT</name>
<reference evidence="2 3" key="1">
    <citation type="submission" date="2017-09" db="EMBL/GenBank/DDBJ databases">
        <title>Depth-based differentiation of microbial function through sediment-hosted aquifers and enrichment of novel symbionts in the deep terrestrial subsurface.</title>
        <authorList>
            <person name="Probst A.J."/>
            <person name="Ladd B."/>
            <person name="Jarett J.K."/>
            <person name="Geller-Mcgrath D.E."/>
            <person name="Sieber C.M."/>
            <person name="Emerson J.B."/>
            <person name="Anantharaman K."/>
            <person name="Thomas B.C."/>
            <person name="Malmstrom R."/>
            <person name="Stieglmeier M."/>
            <person name="Klingl A."/>
            <person name="Woyke T."/>
            <person name="Ryan C.M."/>
            <person name="Banfield J.F."/>
        </authorList>
    </citation>
    <scope>NUCLEOTIDE SEQUENCE [LARGE SCALE GENOMIC DNA]</scope>
    <source>
        <strain evidence="2">CG11_big_fil_rev_8_21_14_0_20_40_12</strain>
    </source>
</reference>
<keyword evidence="1" id="KW-0472">Membrane</keyword>
<organism evidence="2 3">
    <name type="scientific">Candidatus Shapirobacteria bacterium CG11_big_fil_rev_8_21_14_0_20_40_12</name>
    <dbReference type="NCBI Taxonomy" id="1974889"/>
    <lineage>
        <taxon>Bacteria</taxon>
        <taxon>Candidatus Shapironibacteriota</taxon>
    </lineage>
</organism>
<keyword evidence="1" id="KW-0812">Transmembrane</keyword>
<evidence type="ECO:0000313" key="3">
    <source>
        <dbReference type="Proteomes" id="UP000231371"/>
    </source>
</evidence>
<dbReference type="AlphaFoldDB" id="A0A2H0KFW3"/>
<comment type="caution">
    <text evidence="2">The sequence shown here is derived from an EMBL/GenBank/DDBJ whole genome shotgun (WGS) entry which is preliminary data.</text>
</comment>
<evidence type="ECO:0000313" key="2">
    <source>
        <dbReference type="EMBL" id="PIQ70136.1"/>
    </source>
</evidence>
<gene>
    <name evidence="2" type="ORF">COV89_02070</name>
</gene>
<keyword evidence="1" id="KW-1133">Transmembrane helix</keyword>
<evidence type="ECO:0008006" key="4">
    <source>
        <dbReference type="Google" id="ProtNLM"/>
    </source>
</evidence>
<accession>A0A2H0KFW3</accession>
<feature type="transmembrane region" description="Helical" evidence="1">
    <location>
        <begin position="12"/>
        <end position="37"/>
    </location>
</feature>
<proteinExistence type="predicted"/>